<dbReference type="InterPro" id="IPR029058">
    <property type="entry name" value="AB_hydrolase_fold"/>
</dbReference>
<organism evidence="9 10">
    <name type="scientific">Kribbella ginsengisoli</name>
    <dbReference type="NCBI Taxonomy" id="363865"/>
    <lineage>
        <taxon>Bacteria</taxon>
        <taxon>Bacillati</taxon>
        <taxon>Actinomycetota</taxon>
        <taxon>Actinomycetes</taxon>
        <taxon>Propionibacteriales</taxon>
        <taxon>Kribbellaceae</taxon>
        <taxon>Kribbella</taxon>
    </lineage>
</organism>
<dbReference type="EC" id="3.4.21.26" evidence="2"/>
<dbReference type="Pfam" id="PF02897">
    <property type="entry name" value="Peptidase_S9_N"/>
    <property type="match status" value="1"/>
</dbReference>
<comment type="catalytic activity">
    <reaction evidence="1">
        <text>Hydrolysis of Pro-|-Xaa &gt;&gt; Ala-|-Xaa in oligopeptides.</text>
        <dbReference type="EC" id="3.4.21.26"/>
    </reaction>
</comment>
<dbReference type="InterPro" id="IPR051167">
    <property type="entry name" value="Prolyl_oligopep/macrocyclase"/>
</dbReference>
<dbReference type="InterPro" id="IPR002470">
    <property type="entry name" value="Peptidase_S9A"/>
</dbReference>
<dbReference type="Gene3D" id="3.40.50.1820">
    <property type="entry name" value="alpha/beta hydrolase"/>
    <property type="match status" value="1"/>
</dbReference>
<feature type="domain" description="Peptidase S9 prolyl oligopeptidase catalytic" evidence="7">
    <location>
        <begin position="491"/>
        <end position="697"/>
    </location>
</feature>
<dbReference type="InterPro" id="IPR023302">
    <property type="entry name" value="Pept_S9A_N"/>
</dbReference>
<feature type="compositionally biased region" description="Basic and acidic residues" evidence="6">
    <location>
        <begin position="22"/>
        <end position="32"/>
    </location>
</feature>
<evidence type="ECO:0000313" key="10">
    <source>
        <dbReference type="Proteomes" id="UP001501222"/>
    </source>
</evidence>
<accession>A0ABP6W6V7</accession>
<evidence type="ECO:0000259" key="8">
    <source>
        <dbReference type="Pfam" id="PF02897"/>
    </source>
</evidence>
<evidence type="ECO:0000256" key="1">
    <source>
        <dbReference type="ARBA" id="ARBA00001070"/>
    </source>
</evidence>
<dbReference type="EMBL" id="BAABAA010000001">
    <property type="protein sequence ID" value="GAA3545260.1"/>
    <property type="molecule type" value="Genomic_DNA"/>
</dbReference>
<evidence type="ECO:0000256" key="6">
    <source>
        <dbReference type="SAM" id="MobiDB-lite"/>
    </source>
</evidence>
<dbReference type="PANTHER" id="PTHR42881:SF2">
    <property type="entry name" value="PROLYL ENDOPEPTIDASE"/>
    <property type="match status" value="1"/>
</dbReference>
<evidence type="ECO:0000256" key="4">
    <source>
        <dbReference type="ARBA" id="ARBA00022801"/>
    </source>
</evidence>
<evidence type="ECO:0000256" key="5">
    <source>
        <dbReference type="ARBA" id="ARBA00022825"/>
    </source>
</evidence>
<keyword evidence="5" id="KW-0720">Serine protease</keyword>
<sequence>MPPAEGLVSGTRSKLARMSYPESRRDESVVDTLHGREIADPYRWLEDPDSAETKDWVSRQNAATEAELSSYPERAWFQETMTAILARPRAGVPVRKSGWYFVGRNDGSQAQDVLYVADSLDALLEGGRVILDPNKLSVDGTDSLASFTISPDGRYFAYGVNESGSDWTTFRLREIATGADVDDVVTRAKFSQATWLPDSSAYLYLHYPASGRSEGTETQALEGGQLKLHKVGTAQDDDQLVLSFPDNPQLFIQPEVSDDDRYLVVTLAEGTDPASRIWVYPVDGSVLGEPIKVIDEFRDENIFVRMSGDQLVLQTDRDASRGRVVTSDLAGNFTDLIPEGDNALLTVSGASSGLAVVSLVDAQPVLTLHSLGGADGQVVPVPGGGFVGLNASTKYDELFIGLSSTTDPTVAYVVSMATGEFRALPELVPAGVGFLSPDITVSRRVEPGRQVPYFLISRADLGFDEPRPTLMYGYGGFSIPIMADYRPGWPAWLAAGGVLVITNLRGGGEYGSSWHDEGRLRNKQNVFDDFIAVGEDLTKTKVTTPAQLAIHGRSNGGLLVGAVMTQRPDLFAVALPGVGVLDMLRFHLFTVGAAWASDFGLPDDPTQFEDLLAYSPLHNLRDGTSYPATLVVTGDHDDRVVPLHSHKFMATLQHAQAGDKPVLTRIEVNTGHGFGKPAAMVASEWADLLAFAAHHTGLQPQ</sequence>
<evidence type="ECO:0000259" key="7">
    <source>
        <dbReference type="Pfam" id="PF00326"/>
    </source>
</evidence>
<keyword evidence="3" id="KW-0645">Protease</keyword>
<protein>
    <recommendedName>
        <fullName evidence="2">prolyl oligopeptidase</fullName>
        <ecNumber evidence="2">3.4.21.26</ecNumber>
    </recommendedName>
</protein>
<comment type="caution">
    <text evidence="9">The sequence shown here is derived from an EMBL/GenBank/DDBJ whole genome shotgun (WGS) entry which is preliminary data.</text>
</comment>
<evidence type="ECO:0000256" key="2">
    <source>
        <dbReference type="ARBA" id="ARBA00011897"/>
    </source>
</evidence>
<feature type="domain" description="Peptidase S9A N-terminal" evidence="8">
    <location>
        <begin position="21"/>
        <end position="422"/>
    </location>
</feature>
<gene>
    <name evidence="9" type="ORF">GCM10022235_11210</name>
</gene>
<dbReference type="Proteomes" id="UP001501222">
    <property type="component" value="Unassembled WGS sequence"/>
</dbReference>
<dbReference type="PANTHER" id="PTHR42881">
    <property type="entry name" value="PROLYL ENDOPEPTIDASE"/>
    <property type="match status" value="1"/>
</dbReference>
<dbReference type="SUPFAM" id="SSF50993">
    <property type="entry name" value="Peptidase/esterase 'gauge' domain"/>
    <property type="match status" value="1"/>
</dbReference>
<proteinExistence type="predicted"/>
<evidence type="ECO:0000256" key="3">
    <source>
        <dbReference type="ARBA" id="ARBA00022670"/>
    </source>
</evidence>
<keyword evidence="4" id="KW-0378">Hydrolase</keyword>
<dbReference type="Gene3D" id="2.130.10.120">
    <property type="entry name" value="Prolyl oligopeptidase, N-terminal domain"/>
    <property type="match status" value="1"/>
</dbReference>
<evidence type="ECO:0000313" key="9">
    <source>
        <dbReference type="EMBL" id="GAA3545260.1"/>
    </source>
</evidence>
<keyword evidence="10" id="KW-1185">Reference proteome</keyword>
<dbReference type="Pfam" id="PF00326">
    <property type="entry name" value="Peptidase_S9"/>
    <property type="match status" value="1"/>
</dbReference>
<dbReference type="PRINTS" id="PR00862">
    <property type="entry name" value="PROLIGOPTASE"/>
</dbReference>
<dbReference type="SUPFAM" id="SSF53474">
    <property type="entry name" value="alpha/beta-Hydrolases"/>
    <property type="match status" value="1"/>
</dbReference>
<feature type="region of interest" description="Disordered" evidence="6">
    <location>
        <begin position="1"/>
        <end position="32"/>
    </location>
</feature>
<reference evidence="10" key="1">
    <citation type="journal article" date="2019" name="Int. J. Syst. Evol. Microbiol.">
        <title>The Global Catalogue of Microorganisms (GCM) 10K type strain sequencing project: providing services to taxonomists for standard genome sequencing and annotation.</title>
        <authorList>
            <consortium name="The Broad Institute Genomics Platform"/>
            <consortium name="The Broad Institute Genome Sequencing Center for Infectious Disease"/>
            <person name="Wu L."/>
            <person name="Ma J."/>
        </authorList>
    </citation>
    <scope>NUCLEOTIDE SEQUENCE [LARGE SCALE GENOMIC DNA]</scope>
    <source>
        <strain evidence="10">JCM 16928</strain>
    </source>
</reference>
<name>A0ABP6W6V7_9ACTN</name>
<dbReference type="InterPro" id="IPR001375">
    <property type="entry name" value="Peptidase_S9_cat"/>
</dbReference>